<evidence type="ECO:0000313" key="3">
    <source>
        <dbReference type="Proteomes" id="UP000059680"/>
    </source>
</evidence>
<dbReference type="Proteomes" id="UP000059680">
    <property type="component" value="Chromosome 4"/>
</dbReference>
<dbReference type="Gramene" id="Os04t0633225-00">
    <property type="protein sequence ID" value="Os04t0633225-00"/>
    <property type="gene ID" value="Os04g0633225"/>
</dbReference>
<dbReference type="FunCoup" id="A0A0P0WF65">
    <property type="interactions" value="9"/>
</dbReference>
<accession>A0A0P0WF65</accession>
<evidence type="ECO:0000313" key="2">
    <source>
        <dbReference type="EMBL" id="BAS91189.1"/>
    </source>
</evidence>
<evidence type="ECO:0000256" key="1">
    <source>
        <dbReference type="SAM" id="MobiDB-lite"/>
    </source>
</evidence>
<reference evidence="2 3" key="3">
    <citation type="journal article" date="2013" name="Rice">
        <title>Improvement of the Oryza sativa Nipponbare reference genome using next generation sequence and optical map data.</title>
        <authorList>
            <person name="Kawahara Y."/>
            <person name="de la Bastide M."/>
            <person name="Hamilton J.P."/>
            <person name="Kanamori H."/>
            <person name="McCombie W.R."/>
            <person name="Ouyang S."/>
            <person name="Schwartz D.C."/>
            <person name="Tanaka T."/>
            <person name="Wu J."/>
            <person name="Zhou S."/>
            <person name="Childs K.L."/>
            <person name="Davidson R.M."/>
            <person name="Lin H."/>
            <person name="Quesada-Ocampo L."/>
            <person name="Vaillancourt B."/>
            <person name="Sakai H."/>
            <person name="Lee S.S."/>
            <person name="Kim J."/>
            <person name="Numa H."/>
            <person name="Itoh T."/>
            <person name="Buell C.R."/>
            <person name="Matsumoto T."/>
        </authorList>
    </citation>
    <scope>NUCLEOTIDE SEQUENCE [LARGE SCALE GENOMIC DNA]</scope>
    <source>
        <strain evidence="3">cv. Nipponbare</strain>
    </source>
</reference>
<feature type="region of interest" description="Disordered" evidence="1">
    <location>
        <begin position="96"/>
        <end position="120"/>
    </location>
</feature>
<reference evidence="2 3" key="2">
    <citation type="journal article" date="2013" name="Plant Cell Physiol.">
        <title>Rice Annotation Project Database (RAP-DB): an integrative and interactive database for rice genomics.</title>
        <authorList>
            <person name="Sakai H."/>
            <person name="Lee S.S."/>
            <person name="Tanaka T."/>
            <person name="Numa H."/>
            <person name="Kim J."/>
            <person name="Kawahara Y."/>
            <person name="Wakimoto H."/>
            <person name="Yang C.C."/>
            <person name="Iwamoto M."/>
            <person name="Abe T."/>
            <person name="Yamada Y."/>
            <person name="Muto A."/>
            <person name="Inokuchi H."/>
            <person name="Ikemura T."/>
            <person name="Matsumoto T."/>
            <person name="Sasaki T."/>
            <person name="Itoh T."/>
        </authorList>
    </citation>
    <scope>NUCLEOTIDE SEQUENCE [LARGE SCALE GENOMIC DNA]</scope>
    <source>
        <strain evidence="3">cv. Nipponbare</strain>
    </source>
</reference>
<organism evidence="2 3">
    <name type="scientific">Oryza sativa subsp. japonica</name>
    <name type="common">Rice</name>
    <dbReference type="NCBI Taxonomy" id="39947"/>
    <lineage>
        <taxon>Eukaryota</taxon>
        <taxon>Viridiplantae</taxon>
        <taxon>Streptophyta</taxon>
        <taxon>Embryophyta</taxon>
        <taxon>Tracheophyta</taxon>
        <taxon>Spermatophyta</taxon>
        <taxon>Magnoliopsida</taxon>
        <taxon>Liliopsida</taxon>
        <taxon>Poales</taxon>
        <taxon>Poaceae</taxon>
        <taxon>BOP clade</taxon>
        <taxon>Oryzoideae</taxon>
        <taxon>Oryzeae</taxon>
        <taxon>Oryzinae</taxon>
        <taxon>Oryza</taxon>
        <taxon>Oryza sativa</taxon>
    </lineage>
</organism>
<feature type="compositionally biased region" description="Basic and acidic residues" evidence="1">
    <location>
        <begin position="109"/>
        <end position="120"/>
    </location>
</feature>
<feature type="non-terminal residue" evidence="2">
    <location>
        <position position="1"/>
    </location>
</feature>
<keyword evidence="3" id="KW-1185">Reference proteome</keyword>
<dbReference type="PaxDb" id="39947-A0A0P0WF65"/>
<dbReference type="AlphaFoldDB" id="A0A0P0WF65"/>
<protein>
    <submittedName>
        <fullName evidence="2">Os04g0633225 protein</fullName>
    </submittedName>
</protein>
<sequence length="235" mass="24737">FRLCQPQIEILPFVDIPNVNDVTRPHHASAAAAGASDVRGGVGDAGTVGEAPRPALVKRGARVHRGVVRVGELHAAHRHEPVRGAPVAALQRRVPPATTGGLPHGPLGGEHRAEPRHAAAEERRRGVHVAQPERAALGVVVAYVARRLRERVPPLAAGIPHEALDHAGLTQHEAGEGGRGGGGGEDVGDLVGLDHHLVREHGRVRCHLRDTAEPQPVPWPRAVLLAGAAPRDAVR</sequence>
<dbReference type="InParanoid" id="A0A0P0WF65"/>
<proteinExistence type="predicted"/>
<reference evidence="3" key="1">
    <citation type="journal article" date="2005" name="Nature">
        <title>The map-based sequence of the rice genome.</title>
        <authorList>
            <consortium name="International rice genome sequencing project (IRGSP)"/>
            <person name="Matsumoto T."/>
            <person name="Wu J."/>
            <person name="Kanamori H."/>
            <person name="Katayose Y."/>
            <person name="Fujisawa M."/>
            <person name="Namiki N."/>
            <person name="Mizuno H."/>
            <person name="Yamamoto K."/>
            <person name="Antonio B.A."/>
            <person name="Baba T."/>
            <person name="Sakata K."/>
            <person name="Nagamura Y."/>
            <person name="Aoki H."/>
            <person name="Arikawa K."/>
            <person name="Arita K."/>
            <person name="Bito T."/>
            <person name="Chiden Y."/>
            <person name="Fujitsuka N."/>
            <person name="Fukunaka R."/>
            <person name="Hamada M."/>
            <person name="Harada C."/>
            <person name="Hayashi A."/>
            <person name="Hijishita S."/>
            <person name="Honda M."/>
            <person name="Hosokawa S."/>
            <person name="Ichikawa Y."/>
            <person name="Idonuma A."/>
            <person name="Iijima M."/>
            <person name="Ikeda M."/>
            <person name="Ikeno M."/>
            <person name="Ito K."/>
            <person name="Ito S."/>
            <person name="Ito T."/>
            <person name="Ito Y."/>
            <person name="Ito Y."/>
            <person name="Iwabuchi A."/>
            <person name="Kamiya K."/>
            <person name="Karasawa W."/>
            <person name="Kurita K."/>
            <person name="Katagiri S."/>
            <person name="Kikuta A."/>
            <person name="Kobayashi H."/>
            <person name="Kobayashi N."/>
            <person name="Machita K."/>
            <person name="Maehara T."/>
            <person name="Masukawa M."/>
            <person name="Mizubayashi T."/>
            <person name="Mukai Y."/>
            <person name="Nagasaki H."/>
            <person name="Nagata Y."/>
            <person name="Naito S."/>
            <person name="Nakashima M."/>
            <person name="Nakama Y."/>
            <person name="Nakamichi Y."/>
            <person name="Nakamura M."/>
            <person name="Meguro A."/>
            <person name="Negishi M."/>
            <person name="Ohta I."/>
            <person name="Ohta T."/>
            <person name="Okamoto M."/>
            <person name="Ono N."/>
            <person name="Saji S."/>
            <person name="Sakaguchi M."/>
            <person name="Sakai K."/>
            <person name="Shibata M."/>
            <person name="Shimokawa T."/>
            <person name="Song J."/>
            <person name="Takazaki Y."/>
            <person name="Terasawa K."/>
            <person name="Tsugane M."/>
            <person name="Tsuji K."/>
            <person name="Ueda S."/>
            <person name="Waki K."/>
            <person name="Yamagata H."/>
            <person name="Yamamoto M."/>
            <person name="Yamamoto S."/>
            <person name="Yamane H."/>
            <person name="Yoshiki S."/>
            <person name="Yoshihara R."/>
            <person name="Yukawa K."/>
            <person name="Zhong H."/>
            <person name="Yano M."/>
            <person name="Yuan Q."/>
            <person name="Ouyang S."/>
            <person name="Liu J."/>
            <person name="Jones K.M."/>
            <person name="Gansberger K."/>
            <person name="Moffat K."/>
            <person name="Hill J."/>
            <person name="Bera J."/>
            <person name="Fadrosh D."/>
            <person name="Jin S."/>
            <person name="Johri S."/>
            <person name="Kim M."/>
            <person name="Overton L."/>
            <person name="Reardon M."/>
            <person name="Tsitrin T."/>
            <person name="Vuong H."/>
            <person name="Weaver B."/>
            <person name="Ciecko A."/>
            <person name="Tallon L."/>
            <person name="Jackson J."/>
            <person name="Pai G."/>
            <person name="Aken S.V."/>
            <person name="Utterback T."/>
            <person name="Reidmuller S."/>
            <person name="Feldblyum T."/>
            <person name="Hsiao J."/>
            <person name="Zismann V."/>
            <person name="Iobst S."/>
            <person name="de Vazeille A.R."/>
            <person name="Buell C.R."/>
            <person name="Ying K."/>
            <person name="Li Y."/>
            <person name="Lu T."/>
            <person name="Huang Y."/>
            <person name="Zhao Q."/>
            <person name="Feng Q."/>
            <person name="Zhang L."/>
            <person name="Zhu J."/>
            <person name="Weng Q."/>
            <person name="Mu J."/>
            <person name="Lu Y."/>
            <person name="Fan D."/>
            <person name="Liu Y."/>
            <person name="Guan J."/>
            <person name="Zhang Y."/>
            <person name="Yu S."/>
            <person name="Liu X."/>
            <person name="Zhang Y."/>
            <person name="Hong G."/>
            <person name="Han B."/>
            <person name="Choisne N."/>
            <person name="Demange N."/>
            <person name="Orjeda G."/>
            <person name="Samain S."/>
            <person name="Cattolico L."/>
            <person name="Pelletier E."/>
            <person name="Couloux A."/>
            <person name="Segurens B."/>
            <person name="Wincker P."/>
            <person name="D'Hont A."/>
            <person name="Scarpelli C."/>
            <person name="Weissenbach J."/>
            <person name="Salanoubat M."/>
            <person name="Quetier F."/>
            <person name="Yu Y."/>
            <person name="Kim H.R."/>
            <person name="Rambo T."/>
            <person name="Currie J."/>
            <person name="Collura K."/>
            <person name="Luo M."/>
            <person name="Yang T."/>
            <person name="Ammiraju J.S.S."/>
            <person name="Engler F."/>
            <person name="Soderlund C."/>
            <person name="Wing R.A."/>
            <person name="Palmer L.E."/>
            <person name="de la Bastide M."/>
            <person name="Spiegel L."/>
            <person name="Nascimento L."/>
            <person name="Zutavern T."/>
            <person name="O'Shaughnessy A."/>
            <person name="Dike S."/>
            <person name="Dedhia N."/>
            <person name="Preston R."/>
            <person name="Balija V."/>
            <person name="McCombie W.R."/>
            <person name="Chow T."/>
            <person name="Chen H."/>
            <person name="Chung M."/>
            <person name="Chen C."/>
            <person name="Shaw J."/>
            <person name="Wu H."/>
            <person name="Hsiao K."/>
            <person name="Chao Y."/>
            <person name="Chu M."/>
            <person name="Cheng C."/>
            <person name="Hour A."/>
            <person name="Lee P."/>
            <person name="Lin S."/>
            <person name="Lin Y."/>
            <person name="Liou J."/>
            <person name="Liu S."/>
            <person name="Hsing Y."/>
            <person name="Raghuvanshi S."/>
            <person name="Mohanty A."/>
            <person name="Bharti A.K."/>
            <person name="Gaur A."/>
            <person name="Gupta V."/>
            <person name="Kumar D."/>
            <person name="Ravi V."/>
            <person name="Vij S."/>
            <person name="Kapur A."/>
            <person name="Khurana P."/>
            <person name="Khurana P."/>
            <person name="Khurana J.P."/>
            <person name="Tyagi A.K."/>
            <person name="Gaikwad K."/>
            <person name="Singh A."/>
            <person name="Dalal V."/>
            <person name="Srivastava S."/>
            <person name="Dixit A."/>
            <person name="Pal A.K."/>
            <person name="Ghazi I.A."/>
            <person name="Yadav M."/>
            <person name="Pandit A."/>
            <person name="Bhargava A."/>
            <person name="Sureshbabu K."/>
            <person name="Batra K."/>
            <person name="Sharma T.R."/>
            <person name="Mohapatra T."/>
            <person name="Singh N.K."/>
            <person name="Messing J."/>
            <person name="Nelson A.B."/>
            <person name="Fuks G."/>
            <person name="Kavchok S."/>
            <person name="Keizer G."/>
            <person name="Linton E."/>
            <person name="Llaca V."/>
            <person name="Song R."/>
            <person name="Tanyolac B."/>
            <person name="Young S."/>
            <person name="Ho-Il K."/>
            <person name="Hahn J.H."/>
            <person name="Sangsakoo G."/>
            <person name="Vanavichit A."/>
            <person name="de Mattos Luiz.A.T."/>
            <person name="Zimmer P.D."/>
            <person name="Malone G."/>
            <person name="Dellagostin O."/>
            <person name="de Oliveira A.C."/>
            <person name="Bevan M."/>
            <person name="Bancroft I."/>
            <person name="Minx P."/>
            <person name="Cordum H."/>
            <person name="Wilson R."/>
            <person name="Cheng Z."/>
            <person name="Jin W."/>
            <person name="Jiang J."/>
            <person name="Leong S.A."/>
            <person name="Iwama H."/>
            <person name="Gojobori T."/>
            <person name="Itoh T."/>
            <person name="Niimura Y."/>
            <person name="Fujii Y."/>
            <person name="Habara T."/>
            <person name="Sakai H."/>
            <person name="Sato Y."/>
            <person name="Wilson G."/>
            <person name="Kumar K."/>
            <person name="McCouch S."/>
            <person name="Juretic N."/>
            <person name="Hoen D."/>
            <person name="Wright S."/>
            <person name="Bruskiewich R."/>
            <person name="Bureau T."/>
            <person name="Miyao A."/>
            <person name="Hirochika H."/>
            <person name="Nishikawa T."/>
            <person name="Kadowaki K."/>
            <person name="Sugiura M."/>
            <person name="Burr B."/>
            <person name="Sasaki T."/>
        </authorList>
    </citation>
    <scope>NUCLEOTIDE SEQUENCE [LARGE SCALE GENOMIC DNA]</scope>
    <source>
        <strain evidence="3">cv. Nipponbare</strain>
    </source>
</reference>
<gene>
    <name evidence="2" type="ordered locus">Os04g0633225</name>
    <name evidence="2" type="ORF">OSNPB_040633225</name>
</gene>
<dbReference type="EMBL" id="AP014960">
    <property type="protein sequence ID" value="BAS91189.1"/>
    <property type="molecule type" value="Genomic_DNA"/>
</dbReference>
<name>A0A0P0WF65_ORYSJ</name>